<dbReference type="STRING" id="1447715.AH67_00965"/>
<protein>
    <recommendedName>
        <fullName evidence="3">beta-galactosidase</fullName>
        <ecNumber evidence="3">3.2.1.23</ecNumber>
    </recommendedName>
</protein>
<keyword evidence="5 10" id="KW-0378">Hydrolase</keyword>
<gene>
    <name evidence="10" type="ORF">AH67_00965</name>
</gene>
<dbReference type="Pfam" id="PF08532">
    <property type="entry name" value="Glyco_hydro_42M"/>
    <property type="match status" value="1"/>
</dbReference>
<dbReference type="InterPro" id="IPR013529">
    <property type="entry name" value="Glyco_hydro_42_N"/>
</dbReference>
<dbReference type="SUPFAM" id="SSF51445">
    <property type="entry name" value="(Trans)glycosidases"/>
    <property type="match status" value="1"/>
</dbReference>
<dbReference type="PANTHER" id="PTHR36447">
    <property type="entry name" value="BETA-GALACTOSIDASE GANA"/>
    <property type="match status" value="1"/>
</dbReference>
<dbReference type="EC" id="3.2.1.23" evidence="3"/>
<keyword evidence="11" id="KW-1185">Reference proteome</keyword>
<evidence type="ECO:0000256" key="2">
    <source>
        <dbReference type="ARBA" id="ARBA00005940"/>
    </source>
</evidence>
<evidence type="ECO:0000256" key="5">
    <source>
        <dbReference type="ARBA" id="ARBA00022801"/>
    </source>
</evidence>
<keyword evidence="4" id="KW-0479">Metal-binding</keyword>
<evidence type="ECO:0000256" key="4">
    <source>
        <dbReference type="ARBA" id="ARBA00022723"/>
    </source>
</evidence>
<dbReference type="InterPro" id="IPR013738">
    <property type="entry name" value="Beta_galactosidase_Trimer"/>
</dbReference>
<dbReference type="GO" id="GO:0009341">
    <property type="term" value="C:beta-galactosidase complex"/>
    <property type="evidence" value="ECO:0007669"/>
    <property type="project" value="InterPro"/>
</dbReference>
<dbReference type="PANTHER" id="PTHR36447:SF2">
    <property type="entry name" value="BETA-GALACTOSIDASE YESZ"/>
    <property type="match status" value="1"/>
</dbReference>
<dbReference type="CDD" id="cd03143">
    <property type="entry name" value="A4_beta-galactosidase_middle_domain"/>
    <property type="match status" value="1"/>
</dbReference>
<evidence type="ECO:0000256" key="7">
    <source>
        <dbReference type="ARBA" id="ARBA00023295"/>
    </source>
</evidence>
<reference evidence="10 11" key="1">
    <citation type="journal article" date="2015" name="Genome Announc.">
        <title>Bifidobacterium pseudolongum Strain PV8-2, Isolated from a Stool Sample of an Anemic Kenyan Infant.</title>
        <authorList>
            <person name="Vazquez-Gutierrez P."/>
            <person name="Lacroix C."/>
            <person name="Chassard C."/>
            <person name="Klumpp J."/>
            <person name="Stevens M.J."/>
            <person name="Jans C."/>
        </authorList>
    </citation>
    <scope>NUCLEOTIDE SEQUENCE [LARGE SCALE GENOMIC DNA]</scope>
    <source>
        <strain evidence="10 11">PV8-2</strain>
    </source>
</reference>
<sequence>MNIFIVTDGTALPLDRQQLVCRMRNAVAGADSVSAIGCEVIGLDEFPTLSLAEGDIVIVYGACAQDADCLYGIADCCERSDARLALATKLPVFRTDVPDVAYPTAIDMVVRDVARERRLHVLDLFAYAMSWYMREYESERTQLLEPVEGGRRFSAAASPMVTSFIARWLVRRYFSRRHIADRLYGASMYPEMWSEETNDEDMNHARDIGMNAVRIGEFFWSRLEPEEGHYDMAYLEGLLDRYRARGLKVVLGIPTPTPPRWFTLAYPQSCIVNADGHVMQHGSRQHVCTNNPDYRRKAYQLTRRIGEVASRYPNVVAIQLDNEFKCHVDMCFCETCRRLWPQWLQSKYGDIEALNAAWGTSIWSERYDSFADVVMPEATPFAHNSSLDYAFRTFTADTLTQFASGLAQILVEATSIPLTHNTSTNFNLRNYDLFDQLDIVGFDTYPNSLTPWMFPMNLGLWRNLIPNDDVLLLETCASHVGYTGNYMLPHPTGFLETEVFLGYASGLKSFLYWLYRGQKYGVEQPHSAVMTAAGTPDIGYDDVLESQRLLSRQLPFLEETEVARSSVAMVYSDEARRAYNVESGGIYNFKTMVTDYYHALSSRGVDPELIPENADFTQYRCVLMPFVRNVSVRLLDKCRQYVAQGGKLIFGPMTGDRTADMTWNTADGNGLGELGAWMGVDDVVQYLSADPRTEAVVTVGDAHDALGGLVTMFRAERSLEYMTVTSDVAAGRTAVARHDGAVYIGGIPAQADGSAFWDALVAHDIAPFDDDRAFVQTGGAVLKFRRDNERHADFHIANMGGEPACIEVVKPATDIDGAGIAPGTLELAPFACVLLRFAK</sequence>
<dbReference type="HOGENOM" id="CLU_012430_1_0_11"/>
<evidence type="ECO:0000313" key="11">
    <source>
        <dbReference type="Proteomes" id="UP000030636"/>
    </source>
</evidence>
<evidence type="ECO:0000313" key="10">
    <source>
        <dbReference type="EMBL" id="AIZ15679.1"/>
    </source>
</evidence>
<name>A0A0A7IA31_9BIFI</name>
<dbReference type="Gene3D" id="3.40.50.880">
    <property type="match status" value="1"/>
</dbReference>
<organism evidence="10 11">
    <name type="scientific">Bifidobacterium pseudolongum PV8-2</name>
    <dbReference type="NCBI Taxonomy" id="1447715"/>
    <lineage>
        <taxon>Bacteria</taxon>
        <taxon>Bacillati</taxon>
        <taxon>Actinomycetota</taxon>
        <taxon>Actinomycetes</taxon>
        <taxon>Bifidobacteriales</taxon>
        <taxon>Bifidobacteriaceae</taxon>
        <taxon>Bifidobacterium</taxon>
    </lineage>
</organism>
<evidence type="ECO:0000259" key="8">
    <source>
        <dbReference type="Pfam" id="PF02449"/>
    </source>
</evidence>
<dbReference type="Proteomes" id="UP000030636">
    <property type="component" value="Chromosome"/>
</dbReference>
<dbReference type="EMBL" id="CP007457">
    <property type="protein sequence ID" value="AIZ15679.1"/>
    <property type="molecule type" value="Genomic_DNA"/>
</dbReference>
<keyword evidence="7" id="KW-0326">Glycosidase</keyword>
<evidence type="ECO:0000256" key="3">
    <source>
        <dbReference type="ARBA" id="ARBA00012756"/>
    </source>
</evidence>
<comment type="similarity">
    <text evidence="2">Belongs to the glycosyl hydrolase 42 family.</text>
</comment>
<dbReference type="GO" id="GO:0004565">
    <property type="term" value="F:beta-galactosidase activity"/>
    <property type="evidence" value="ECO:0007669"/>
    <property type="project" value="UniProtKB-EC"/>
</dbReference>
<feature type="domain" description="Beta-galactosidase trimerisation" evidence="9">
    <location>
        <begin position="566"/>
        <end position="762"/>
    </location>
</feature>
<accession>A0A0A7IA31</accession>
<dbReference type="GO" id="GO:0046872">
    <property type="term" value="F:metal ion binding"/>
    <property type="evidence" value="ECO:0007669"/>
    <property type="project" value="UniProtKB-KW"/>
</dbReference>
<dbReference type="GO" id="GO:0005975">
    <property type="term" value="P:carbohydrate metabolic process"/>
    <property type="evidence" value="ECO:0007669"/>
    <property type="project" value="InterPro"/>
</dbReference>
<dbReference type="SUPFAM" id="SSF52317">
    <property type="entry name" value="Class I glutamine amidotransferase-like"/>
    <property type="match status" value="1"/>
</dbReference>
<dbReference type="Pfam" id="PF02449">
    <property type="entry name" value="Glyco_hydro_42"/>
    <property type="match status" value="1"/>
</dbReference>
<dbReference type="Gene3D" id="3.20.20.80">
    <property type="entry name" value="Glycosidases"/>
    <property type="match status" value="1"/>
</dbReference>
<dbReference type="InterPro" id="IPR029062">
    <property type="entry name" value="Class_I_gatase-like"/>
</dbReference>
<comment type="catalytic activity">
    <reaction evidence="1">
        <text>Hydrolysis of terminal non-reducing beta-D-galactose residues in beta-D-galactosides.</text>
        <dbReference type="EC" id="3.2.1.23"/>
    </reaction>
</comment>
<evidence type="ECO:0000259" key="9">
    <source>
        <dbReference type="Pfam" id="PF08532"/>
    </source>
</evidence>
<dbReference type="InterPro" id="IPR003476">
    <property type="entry name" value="Glyco_hydro_42"/>
</dbReference>
<feature type="domain" description="Glycoside hydrolase family 42 N-terminal" evidence="8">
    <location>
        <begin position="189"/>
        <end position="547"/>
    </location>
</feature>
<evidence type="ECO:0000256" key="6">
    <source>
        <dbReference type="ARBA" id="ARBA00022833"/>
    </source>
</evidence>
<keyword evidence="6" id="KW-0862">Zinc</keyword>
<proteinExistence type="inferred from homology"/>
<dbReference type="AlphaFoldDB" id="A0A0A7IA31"/>
<dbReference type="InterPro" id="IPR017853">
    <property type="entry name" value="GH"/>
</dbReference>
<evidence type="ECO:0000256" key="1">
    <source>
        <dbReference type="ARBA" id="ARBA00001412"/>
    </source>
</evidence>
<dbReference type="KEGG" id="bpsp:AH67_00965"/>